<protein>
    <submittedName>
        <fullName evidence="1">Uncharacterized protein</fullName>
    </submittedName>
</protein>
<proteinExistence type="predicted"/>
<evidence type="ECO:0000313" key="1">
    <source>
        <dbReference type="EMBL" id="AFZ51115.1"/>
    </source>
</evidence>
<sequence length="181" mass="20756">MKHLLIGIGSLTFASIGLFFPSIVQAEASCPQSIEPLTNQLLKDLPGYANRVLQRTQLPSRTQDNSTYFILAGQPEYNPLTENLQGDYIPTFPEAETETVKQVFFTTLERRYSSRKVDSVESYHWLFLTKTQQGWRQVLLYSRFGLTDKTHPPTPPKETSNGIIGKAIQLWLRDCRFREVE</sequence>
<evidence type="ECO:0000313" key="2">
    <source>
        <dbReference type="Proteomes" id="UP000010482"/>
    </source>
</evidence>
<name>K9YXQ2_DACS8</name>
<keyword evidence="2" id="KW-1185">Reference proteome</keyword>
<organism evidence="1 2">
    <name type="scientific">Dactylococcopsis salina (strain PCC 8305)</name>
    <name type="common">Myxobactron salinum</name>
    <dbReference type="NCBI Taxonomy" id="13035"/>
    <lineage>
        <taxon>Bacteria</taxon>
        <taxon>Bacillati</taxon>
        <taxon>Cyanobacteriota</taxon>
        <taxon>Cyanophyceae</taxon>
        <taxon>Nodosilineales</taxon>
        <taxon>Cymatolegaceae</taxon>
        <taxon>Dactylococcopsis</taxon>
    </lineage>
</organism>
<dbReference type="HOGENOM" id="CLU_098316_1_0_3"/>
<dbReference type="KEGG" id="dsl:Dacsa_2525"/>
<dbReference type="EMBL" id="CP003944">
    <property type="protein sequence ID" value="AFZ51115.1"/>
    <property type="molecule type" value="Genomic_DNA"/>
</dbReference>
<dbReference type="Proteomes" id="UP000010482">
    <property type="component" value="Chromosome"/>
</dbReference>
<dbReference type="AlphaFoldDB" id="K9YXQ2"/>
<dbReference type="RefSeq" id="WP_015230105.1">
    <property type="nucleotide sequence ID" value="NC_019780.1"/>
</dbReference>
<reference evidence="1" key="1">
    <citation type="submission" date="2012-04" db="EMBL/GenBank/DDBJ databases">
        <title>Finished genome of Dactylococcopsis salina PCC 8305.</title>
        <authorList>
            <consortium name="US DOE Joint Genome Institute"/>
            <person name="Gugger M."/>
            <person name="Coursin T."/>
            <person name="Rippka R."/>
            <person name="Tandeau De Marsac N."/>
            <person name="Huntemann M."/>
            <person name="Wei C.-L."/>
            <person name="Han J."/>
            <person name="Detter J.C."/>
            <person name="Han C."/>
            <person name="Tapia R."/>
            <person name="Daligault H."/>
            <person name="Chen A."/>
            <person name="Krypides N."/>
            <person name="Mavromatis K."/>
            <person name="Markowitz V."/>
            <person name="Szeto E."/>
            <person name="Ivanova N."/>
            <person name="Ovchinnikova G."/>
            <person name="Pagani I."/>
            <person name="Pati A."/>
            <person name="Goodwin L."/>
            <person name="Peters L."/>
            <person name="Pitluck S."/>
            <person name="Woyke T."/>
            <person name="Kerfeld C."/>
        </authorList>
    </citation>
    <scope>NUCLEOTIDE SEQUENCE [LARGE SCALE GENOMIC DNA]</scope>
    <source>
        <strain evidence="1">PCC 8305</strain>
    </source>
</reference>
<dbReference type="STRING" id="13035.Dacsa_2525"/>
<gene>
    <name evidence="1" type="ORF">Dacsa_2525</name>
</gene>
<dbReference type="eggNOG" id="ENOG50320CM">
    <property type="taxonomic scope" value="Bacteria"/>
</dbReference>
<dbReference type="PATRIC" id="fig|13035.3.peg.2881"/>
<accession>K9YXQ2</accession>